<keyword evidence="4" id="KW-1185">Reference proteome</keyword>
<evidence type="ECO:0000256" key="1">
    <source>
        <dbReference type="SAM" id="MobiDB-lite"/>
    </source>
</evidence>
<dbReference type="EMBL" id="CAUYUJ010016335">
    <property type="protein sequence ID" value="CAK0864145.1"/>
    <property type="molecule type" value="Genomic_DNA"/>
</dbReference>
<evidence type="ECO:0000313" key="3">
    <source>
        <dbReference type="EMBL" id="CAK0864145.1"/>
    </source>
</evidence>
<protein>
    <recommendedName>
        <fullName evidence="5">Cellulase</fullName>
    </recommendedName>
</protein>
<evidence type="ECO:0000256" key="2">
    <source>
        <dbReference type="SAM" id="SignalP"/>
    </source>
</evidence>
<sequence length="194" mass="21041">MAPRLAHLRAWVAAALCAPGAQGDVYLHNPRGSNNKLSEQNNNVANNQRLFDSQNNNNGGYQIGDDCRPVCQDADRNYDETKPGAMKGAMTYYAGSELYVEWALQHSCGYGNENTICQVILQYMCDSDNPLLRDGVQRGNQNKAGGPSEPPVVAEANNKNGNGDYLLGHRNRCSFTWTAAVASGTRASTRPTGT</sequence>
<keyword evidence="2" id="KW-0732">Signal</keyword>
<feature type="region of interest" description="Disordered" evidence="1">
    <location>
        <begin position="134"/>
        <end position="160"/>
    </location>
</feature>
<accession>A0ABN9UVJ8</accession>
<dbReference type="InterPro" id="IPR053320">
    <property type="entry name" value="Protein_DD3-3_O-glyco"/>
</dbReference>
<dbReference type="PANTHER" id="PTHR35170:SF1">
    <property type="entry name" value="PROTEIN DD3-3"/>
    <property type="match status" value="1"/>
</dbReference>
<evidence type="ECO:0008006" key="5">
    <source>
        <dbReference type="Google" id="ProtNLM"/>
    </source>
</evidence>
<comment type="caution">
    <text evidence="3">The sequence shown here is derived from an EMBL/GenBank/DDBJ whole genome shotgun (WGS) entry which is preliminary data.</text>
</comment>
<gene>
    <name evidence="3" type="ORF">PCOR1329_LOCUS52099</name>
</gene>
<dbReference type="PANTHER" id="PTHR35170">
    <property type="entry name" value="PROTEIN DD3-3"/>
    <property type="match status" value="1"/>
</dbReference>
<evidence type="ECO:0000313" key="4">
    <source>
        <dbReference type="Proteomes" id="UP001189429"/>
    </source>
</evidence>
<name>A0ABN9UVJ8_9DINO</name>
<feature type="signal peptide" evidence="2">
    <location>
        <begin position="1"/>
        <end position="23"/>
    </location>
</feature>
<feature type="chain" id="PRO_5046851232" description="Cellulase" evidence="2">
    <location>
        <begin position="24"/>
        <end position="194"/>
    </location>
</feature>
<proteinExistence type="predicted"/>
<dbReference type="Proteomes" id="UP001189429">
    <property type="component" value="Unassembled WGS sequence"/>
</dbReference>
<reference evidence="3" key="1">
    <citation type="submission" date="2023-10" db="EMBL/GenBank/DDBJ databases">
        <authorList>
            <person name="Chen Y."/>
            <person name="Shah S."/>
            <person name="Dougan E. K."/>
            <person name="Thang M."/>
            <person name="Chan C."/>
        </authorList>
    </citation>
    <scope>NUCLEOTIDE SEQUENCE [LARGE SCALE GENOMIC DNA]</scope>
</reference>
<organism evidence="3 4">
    <name type="scientific">Prorocentrum cordatum</name>
    <dbReference type="NCBI Taxonomy" id="2364126"/>
    <lineage>
        <taxon>Eukaryota</taxon>
        <taxon>Sar</taxon>
        <taxon>Alveolata</taxon>
        <taxon>Dinophyceae</taxon>
        <taxon>Prorocentrales</taxon>
        <taxon>Prorocentraceae</taxon>
        <taxon>Prorocentrum</taxon>
    </lineage>
</organism>